<protein>
    <submittedName>
        <fullName evidence="1">Uncharacterized protein</fullName>
    </submittedName>
</protein>
<reference evidence="1" key="1">
    <citation type="journal article" date="2015" name="Nature">
        <title>Complex archaea that bridge the gap between prokaryotes and eukaryotes.</title>
        <authorList>
            <person name="Spang A."/>
            <person name="Saw J.H."/>
            <person name="Jorgensen S.L."/>
            <person name="Zaremba-Niedzwiedzka K."/>
            <person name="Martijn J."/>
            <person name="Lind A.E."/>
            <person name="van Eijk R."/>
            <person name="Schleper C."/>
            <person name="Guy L."/>
            <person name="Ettema T.J."/>
        </authorList>
    </citation>
    <scope>NUCLEOTIDE SEQUENCE</scope>
</reference>
<accession>A0A0F9G5K8</accession>
<dbReference type="EMBL" id="LAZR01019044">
    <property type="protein sequence ID" value="KKL93993.1"/>
    <property type="molecule type" value="Genomic_DNA"/>
</dbReference>
<gene>
    <name evidence="1" type="ORF">LCGC14_1869130</name>
</gene>
<proteinExistence type="predicted"/>
<evidence type="ECO:0000313" key="1">
    <source>
        <dbReference type="EMBL" id="KKL93993.1"/>
    </source>
</evidence>
<organism evidence="1">
    <name type="scientific">marine sediment metagenome</name>
    <dbReference type="NCBI Taxonomy" id="412755"/>
    <lineage>
        <taxon>unclassified sequences</taxon>
        <taxon>metagenomes</taxon>
        <taxon>ecological metagenomes</taxon>
    </lineage>
</organism>
<dbReference type="AlphaFoldDB" id="A0A0F9G5K8"/>
<name>A0A0F9G5K8_9ZZZZ</name>
<sequence>MRVLGHVRVVTSGESEALRVVQMLQVDVAIVDCFGLAEDEHAALIASLESLSAEQSLPVICIVGPAWRFMQGKEGINPSCEAIHLPWPIALESLKRAVADSLRHRPNDFCPMPPPPA</sequence>
<comment type="caution">
    <text evidence="1">The sequence shown here is derived from an EMBL/GenBank/DDBJ whole genome shotgun (WGS) entry which is preliminary data.</text>
</comment>